<name>A0A835E0S3_9POAL</name>
<gene>
    <name evidence="1" type="ORF">HU200_061388</name>
</gene>
<protein>
    <submittedName>
        <fullName evidence="1">Uncharacterized protein</fullName>
    </submittedName>
</protein>
<evidence type="ECO:0000313" key="1">
    <source>
        <dbReference type="EMBL" id="KAF8654956.1"/>
    </source>
</evidence>
<comment type="caution">
    <text evidence="1">The sequence shown here is derived from an EMBL/GenBank/DDBJ whole genome shotgun (WGS) entry which is preliminary data.</text>
</comment>
<accession>A0A835E0S3</accession>
<dbReference type="Proteomes" id="UP000636709">
    <property type="component" value="Unassembled WGS sequence"/>
</dbReference>
<sequence length="72" mass="8313">MHLDSYNCVRCVENVEETIASSCFLECLCSQAFWIFMGVHWDLINLQPYDMIAEVCQNFGSTLFREIIIVAT</sequence>
<reference evidence="1" key="1">
    <citation type="submission" date="2020-07" db="EMBL/GenBank/DDBJ databases">
        <title>Genome sequence and genetic diversity analysis of an under-domesticated orphan crop, white fonio (Digitaria exilis).</title>
        <authorList>
            <person name="Bennetzen J.L."/>
            <person name="Chen S."/>
            <person name="Ma X."/>
            <person name="Wang X."/>
            <person name="Yssel A.E.J."/>
            <person name="Chaluvadi S.R."/>
            <person name="Johnson M."/>
            <person name="Gangashetty P."/>
            <person name="Hamidou F."/>
            <person name="Sanogo M.D."/>
            <person name="Zwaenepoel A."/>
            <person name="Wallace J."/>
            <person name="Van De Peer Y."/>
            <person name="Van Deynze A."/>
        </authorList>
    </citation>
    <scope>NUCLEOTIDE SEQUENCE</scope>
    <source>
        <tissue evidence="1">Leaves</tissue>
    </source>
</reference>
<dbReference type="AlphaFoldDB" id="A0A835E0S3"/>
<proteinExistence type="predicted"/>
<keyword evidence="2" id="KW-1185">Reference proteome</keyword>
<evidence type="ECO:0000313" key="2">
    <source>
        <dbReference type="Proteomes" id="UP000636709"/>
    </source>
</evidence>
<dbReference type="EMBL" id="JACEFO010002604">
    <property type="protein sequence ID" value="KAF8654956.1"/>
    <property type="molecule type" value="Genomic_DNA"/>
</dbReference>
<organism evidence="1 2">
    <name type="scientific">Digitaria exilis</name>
    <dbReference type="NCBI Taxonomy" id="1010633"/>
    <lineage>
        <taxon>Eukaryota</taxon>
        <taxon>Viridiplantae</taxon>
        <taxon>Streptophyta</taxon>
        <taxon>Embryophyta</taxon>
        <taxon>Tracheophyta</taxon>
        <taxon>Spermatophyta</taxon>
        <taxon>Magnoliopsida</taxon>
        <taxon>Liliopsida</taxon>
        <taxon>Poales</taxon>
        <taxon>Poaceae</taxon>
        <taxon>PACMAD clade</taxon>
        <taxon>Panicoideae</taxon>
        <taxon>Panicodae</taxon>
        <taxon>Paniceae</taxon>
        <taxon>Anthephorinae</taxon>
        <taxon>Digitaria</taxon>
    </lineage>
</organism>